<dbReference type="STRING" id="1121877.FEAC_03740"/>
<dbReference type="NCBIfam" id="TIGR00254">
    <property type="entry name" value="GGDEF"/>
    <property type="match status" value="1"/>
</dbReference>
<dbReference type="Proteomes" id="UP000032336">
    <property type="component" value="Unassembled WGS sequence"/>
</dbReference>
<dbReference type="InterPro" id="IPR035965">
    <property type="entry name" value="PAS-like_dom_sf"/>
</dbReference>
<protein>
    <submittedName>
        <fullName evidence="6">Cyclic di-GMP phosphodiesterase Gmr</fullName>
        <ecNumber evidence="6">3.1.4.52</ecNumber>
    </submittedName>
</protein>
<dbReference type="GO" id="GO:0071111">
    <property type="term" value="F:cyclic-guanylate-specific phosphodiesterase activity"/>
    <property type="evidence" value="ECO:0007669"/>
    <property type="project" value="UniProtKB-EC"/>
</dbReference>
<dbReference type="InterPro" id="IPR035919">
    <property type="entry name" value="EAL_sf"/>
</dbReference>
<dbReference type="Gene3D" id="3.20.20.450">
    <property type="entry name" value="EAL domain"/>
    <property type="match status" value="1"/>
</dbReference>
<dbReference type="PANTHER" id="PTHR44757:SF2">
    <property type="entry name" value="BIOFILM ARCHITECTURE MAINTENANCE PROTEIN MBAA"/>
    <property type="match status" value="1"/>
</dbReference>
<dbReference type="SUPFAM" id="SSF55073">
    <property type="entry name" value="Nucleotide cyclase"/>
    <property type="match status" value="1"/>
</dbReference>
<feature type="region of interest" description="Disordered" evidence="1">
    <location>
        <begin position="1315"/>
        <end position="1334"/>
    </location>
</feature>
<dbReference type="SMART" id="SM00052">
    <property type="entry name" value="EAL"/>
    <property type="match status" value="1"/>
</dbReference>
<evidence type="ECO:0000259" key="2">
    <source>
        <dbReference type="PROSITE" id="PS50112"/>
    </source>
</evidence>
<dbReference type="PROSITE" id="PS50887">
    <property type="entry name" value="GGDEF"/>
    <property type="match status" value="1"/>
</dbReference>
<organism evidence="6 7">
    <name type="scientific">Ferrimicrobium acidiphilum DSM 19497</name>
    <dbReference type="NCBI Taxonomy" id="1121877"/>
    <lineage>
        <taxon>Bacteria</taxon>
        <taxon>Bacillati</taxon>
        <taxon>Actinomycetota</taxon>
        <taxon>Acidimicrobiia</taxon>
        <taxon>Acidimicrobiales</taxon>
        <taxon>Acidimicrobiaceae</taxon>
        <taxon>Ferrimicrobium</taxon>
    </lineage>
</organism>
<feature type="domain" description="GGDEF" evidence="5">
    <location>
        <begin position="484"/>
        <end position="622"/>
    </location>
</feature>
<feature type="domain" description="EAL" evidence="4">
    <location>
        <begin position="965"/>
        <end position="1217"/>
    </location>
</feature>
<proteinExistence type="predicted"/>
<dbReference type="InterPro" id="IPR000160">
    <property type="entry name" value="GGDEF_dom"/>
</dbReference>
<dbReference type="Pfam" id="PF00990">
    <property type="entry name" value="GGDEF"/>
    <property type="match status" value="1"/>
</dbReference>
<dbReference type="Pfam" id="PF13426">
    <property type="entry name" value="PAS_9"/>
    <property type="match status" value="2"/>
</dbReference>
<keyword evidence="6" id="KW-0378">Hydrolase</keyword>
<evidence type="ECO:0000256" key="1">
    <source>
        <dbReference type="SAM" id="MobiDB-lite"/>
    </source>
</evidence>
<dbReference type="CDD" id="cd01948">
    <property type="entry name" value="EAL"/>
    <property type="match status" value="1"/>
</dbReference>
<dbReference type="PROSITE" id="PS50112">
    <property type="entry name" value="PAS"/>
    <property type="match status" value="2"/>
</dbReference>
<dbReference type="SUPFAM" id="SSF55781">
    <property type="entry name" value="GAF domain-like"/>
    <property type="match status" value="2"/>
</dbReference>
<accession>A0A0D8FXX2</accession>
<dbReference type="Pfam" id="PF13185">
    <property type="entry name" value="GAF_2"/>
    <property type="match status" value="1"/>
</dbReference>
<dbReference type="InterPro" id="IPR029787">
    <property type="entry name" value="Nucleotide_cyclase"/>
</dbReference>
<feature type="compositionally biased region" description="Polar residues" evidence="1">
    <location>
        <begin position="1323"/>
        <end position="1334"/>
    </location>
</feature>
<dbReference type="InterPro" id="IPR052155">
    <property type="entry name" value="Biofilm_reg_signaling"/>
</dbReference>
<dbReference type="CDD" id="cd01949">
    <property type="entry name" value="GGDEF"/>
    <property type="match status" value="1"/>
</dbReference>
<dbReference type="CDD" id="cd00130">
    <property type="entry name" value="PAS"/>
    <property type="match status" value="2"/>
</dbReference>
<dbReference type="InterPro" id="IPR000700">
    <property type="entry name" value="PAS-assoc_C"/>
</dbReference>
<evidence type="ECO:0000259" key="5">
    <source>
        <dbReference type="PROSITE" id="PS50887"/>
    </source>
</evidence>
<dbReference type="SMART" id="SM00267">
    <property type="entry name" value="GGDEF"/>
    <property type="match status" value="1"/>
</dbReference>
<dbReference type="Pfam" id="PF00563">
    <property type="entry name" value="EAL"/>
    <property type="match status" value="1"/>
</dbReference>
<dbReference type="SUPFAM" id="SSF55785">
    <property type="entry name" value="PYP-like sensor domain (PAS domain)"/>
    <property type="match status" value="2"/>
</dbReference>
<keyword evidence="7" id="KW-1185">Reference proteome</keyword>
<gene>
    <name evidence="6" type="primary">gmr1</name>
    <name evidence="6" type="ORF">FEAC_03740</name>
</gene>
<dbReference type="Gene3D" id="3.30.450.40">
    <property type="match status" value="1"/>
</dbReference>
<reference evidence="6 7" key="1">
    <citation type="submission" date="2015-01" db="EMBL/GenBank/DDBJ databases">
        <title>Draft genome of the acidophilic iron oxidizer Ferrimicrobium acidiphilum strain T23.</title>
        <authorList>
            <person name="Poehlein A."/>
            <person name="Eisen S."/>
            <person name="Schloemann M."/>
            <person name="Johnson B.D."/>
            <person name="Daniel R."/>
            <person name="Muehling M."/>
        </authorList>
    </citation>
    <scope>NUCLEOTIDE SEQUENCE [LARGE SCALE GENOMIC DNA]</scope>
    <source>
        <strain evidence="6 7">T23</strain>
    </source>
</reference>
<dbReference type="SMART" id="SM00086">
    <property type="entry name" value="PAC"/>
    <property type="match status" value="2"/>
</dbReference>
<dbReference type="InterPro" id="IPR001610">
    <property type="entry name" value="PAC"/>
</dbReference>
<dbReference type="GeneID" id="78371715"/>
<dbReference type="NCBIfam" id="TIGR00229">
    <property type="entry name" value="sensory_box"/>
    <property type="match status" value="2"/>
</dbReference>
<dbReference type="InterPro" id="IPR000014">
    <property type="entry name" value="PAS"/>
</dbReference>
<dbReference type="InterPro" id="IPR001633">
    <property type="entry name" value="EAL_dom"/>
</dbReference>
<feature type="domain" description="PAC" evidence="3">
    <location>
        <begin position="277"/>
        <end position="329"/>
    </location>
</feature>
<dbReference type="PROSITE" id="PS50883">
    <property type="entry name" value="EAL"/>
    <property type="match status" value="1"/>
</dbReference>
<dbReference type="SMART" id="SM00091">
    <property type="entry name" value="PAS"/>
    <property type="match status" value="2"/>
</dbReference>
<dbReference type="EMBL" id="JXUW01000002">
    <property type="protein sequence ID" value="KJE78001.1"/>
    <property type="molecule type" value="Genomic_DNA"/>
</dbReference>
<sequence length="1334" mass="145769">MSIELTTIIVLAIAVLVGLGFGLQRNSYGRRLKRNNRYQQLLASASQLIHDTPDEDEFLREICRLICRMDPVRLAWIGRPRPDGQITAIASCGEVGYLDQVHVSVREDLEAGQGPIGKAWRSGEAIFDTKTLSDPRFEPWRAVAKQHQLMGIHALPIHCDGEVDAILAVYFGPKGGPELEERLLFERLANDLATGISKIREHRHNHRLATALAQISEAVFILDLDGQITWYNDGFLRLFAFAPDEILGSDPAKLLGDPKFEELLELVDSEGTHELLTDWEALQTSQTGEGLWVHVSVNPLLDDRGTTSGIVVVEVDLTDEKAAIDAELRLLAILDYTSDGVGITDRHGQLIYLNSGARQLIGLGHDTPAEGRQFLDLIADVDGREQFSNSVQEAAIAGRWEGEINIRRRDGVTIPLSIVLMAHRDSGGHVQYLSAIARNILDQKEREDELSYLAEHDALTGLPNRRVLGNLLDAAIANAKATGCHFAIGVIDLDDFKPVNDRFGHHAGDALLVALSSRLTSNIRDGDAIIRLAGDEFVVILNGLSRSRTELLESLDAVLSKLHRAVETPFELDKSNRVAVDMSIGVALFPDNSTEPDALLREADAALYVAKQGKHERLRWWTLRSDTVAIPETRAPTTNSPYGPSAAALLTTLLSDVDALNSQVLDDFYLAVGASNANLEAPSRPSAEEYGSKLGQLIAHLSTLLTPELARVDLERCAHDIGVALALTGLSTEILVNAASIYRMALTGVLSQMSGQPRDLQRVVTILERRIEDDLSAELHAMTAVTEAYFGIFANPLPAADQLWIDIIQAELDAIGSLPGIGAVCLARQGNAGNLVIEGYAGQSGRVLADSMNAPEFQVAIDPRHPTGQMLSARAWREAHILIADNITDGSVLGTWKATSDTLALRSAAAIPIQNLDGRPIGLLLLVGHYQGQFSSDWIGRFNQSLQQRWENLFYRIATPDNVLAREQAIGYRELLLTGGLQMYVQPIIDLKSGQLAMVEGLARLVRSDGTVIGPDAFLGILGASERKQLFCIGLETLLAAEQGWRLRGLDVGLAINTDASTLNDPQLPSWLAATLAKWDFSVDRLTLELLETDQHHRAPDLLRLRELQSLGLHLAIDDMGSGYSNWLRLVEIPATLVKVDHKFVARMNTHPRRVINLLGTLILTASDSGQRVVVEGIESPVLAEVATRLGADFGQGFGIARPMAADRLADWALSYQHQHHLDQELHSLLGAMAYHWAFVHGPVQHRRGRLEDCALTRYFDRNGMNGSVGATLHRELHSWDTPPASVVKGLTDWFEAALASMDDPLQVAKTISDPASAASVGGDSTSVDSNLHT</sequence>
<dbReference type="EC" id="3.1.4.52" evidence="6"/>
<feature type="domain" description="PAS" evidence="2">
    <location>
        <begin position="326"/>
        <end position="363"/>
    </location>
</feature>
<dbReference type="SUPFAM" id="SSF141868">
    <property type="entry name" value="EAL domain-like"/>
    <property type="match status" value="1"/>
</dbReference>
<comment type="caution">
    <text evidence="6">The sequence shown here is derived from an EMBL/GenBank/DDBJ whole genome shotgun (WGS) entry which is preliminary data.</text>
</comment>
<dbReference type="Gene3D" id="3.30.450.20">
    <property type="entry name" value="PAS domain"/>
    <property type="match status" value="2"/>
</dbReference>
<dbReference type="InterPro" id="IPR029016">
    <property type="entry name" value="GAF-like_dom_sf"/>
</dbReference>
<dbReference type="PANTHER" id="PTHR44757">
    <property type="entry name" value="DIGUANYLATE CYCLASE DGCP"/>
    <property type="match status" value="1"/>
</dbReference>
<dbReference type="RefSeq" id="WP_035388423.1">
    <property type="nucleotide sequence ID" value="NZ_JQKF01000002.1"/>
</dbReference>
<dbReference type="eggNOG" id="COG2199">
    <property type="taxonomic scope" value="Bacteria"/>
</dbReference>
<evidence type="ECO:0000313" key="7">
    <source>
        <dbReference type="Proteomes" id="UP000032336"/>
    </source>
</evidence>
<feature type="domain" description="PAC" evidence="3">
    <location>
        <begin position="400"/>
        <end position="452"/>
    </location>
</feature>
<evidence type="ECO:0000259" key="4">
    <source>
        <dbReference type="PROSITE" id="PS50883"/>
    </source>
</evidence>
<dbReference type="eggNOG" id="COG2200">
    <property type="taxonomic scope" value="Bacteria"/>
</dbReference>
<name>A0A0D8FXX2_9ACTN</name>
<evidence type="ECO:0000313" key="6">
    <source>
        <dbReference type="EMBL" id="KJE78001.1"/>
    </source>
</evidence>
<feature type="domain" description="PAS" evidence="2">
    <location>
        <begin position="204"/>
        <end position="289"/>
    </location>
</feature>
<dbReference type="OrthoDB" id="23692at2"/>
<dbReference type="InterPro" id="IPR043128">
    <property type="entry name" value="Rev_trsase/Diguanyl_cyclase"/>
</dbReference>
<dbReference type="InterPro" id="IPR003018">
    <property type="entry name" value="GAF"/>
</dbReference>
<evidence type="ECO:0000259" key="3">
    <source>
        <dbReference type="PROSITE" id="PS50113"/>
    </source>
</evidence>
<dbReference type="Gene3D" id="3.30.70.270">
    <property type="match status" value="1"/>
</dbReference>
<dbReference type="PROSITE" id="PS50113">
    <property type="entry name" value="PAC"/>
    <property type="match status" value="2"/>
</dbReference>